<dbReference type="CDD" id="cd00082">
    <property type="entry name" value="HisKA"/>
    <property type="match status" value="1"/>
</dbReference>
<keyword evidence="8" id="KW-0418">Kinase</keyword>
<organism evidence="14 15">
    <name type="scientific">Nocardioides lianchengensis</name>
    <dbReference type="NCBI Taxonomy" id="1045774"/>
    <lineage>
        <taxon>Bacteria</taxon>
        <taxon>Bacillati</taxon>
        <taxon>Actinomycetota</taxon>
        <taxon>Actinomycetes</taxon>
        <taxon>Propionibacteriales</taxon>
        <taxon>Nocardioidaceae</taxon>
        <taxon>Nocardioides</taxon>
    </lineage>
</organism>
<dbReference type="Gene3D" id="3.30.450.20">
    <property type="entry name" value="PAS domain"/>
    <property type="match status" value="1"/>
</dbReference>
<dbReference type="SMART" id="SM00387">
    <property type="entry name" value="HATPase_c"/>
    <property type="match status" value="1"/>
</dbReference>
<evidence type="ECO:0000256" key="2">
    <source>
        <dbReference type="ARBA" id="ARBA00004236"/>
    </source>
</evidence>
<dbReference type="Pfam" id="PF00072">
    <property type="entry name" value="Response_reg"/>
    <property type="match status" value="1"/>
</dbReference>
<dbReference type="SMART" id="SM00091">
    <property type="entry name" value="PAS"/>
    <property type="match status" value="1"/>
</dbReference>
<evidence type="ECO:0000256" key="4">
    <source>
        <dbReference type="ARBA" id="ARBA00012438"/>
    </source>
</evidence>
<dbReference type="RefSeq" id="WP_090852246.1">
    <property type="nucleotide sequence ID" value="NZ_FMZM01000003.1"/>
</dbReference>
<dbReference type="InterPro" id="IPR036097">
    <property type="entry name" value="HisK_dim/P_sf"/>
</dbReference>
<keyword evidence="6" id="KW-0808">Transferase</keyword>
<dbReference type="STRING" id="1045774.SAMN05421872_1038"/>
<evidence type="ECO:0000256" key="7">
    <source>
        <dbReference type="ARBA" id="ARBA00022741"/>
    </source>
</evidence>
<evidence type="ECO:0000256" key="11">
    <source>
        <dbReference type="ARBA" id="ARBA00064003"/>
    </source>
</evidence>
<dbReference type="SUPFAM" id="SSF47384">
    <property type="entry name" value="Homodimeric domain of signal transducing histidine kinase"/>
    <property type="match status" value="1"/>
</dbReference>
<comment type="catalytic activity">
    <reaction evidence="1">
        <text>ATP + protein L-histidine = ADP + protein N-phospho-L-histidine.</text>
        <dbReference type="EC" id="2.7.13.3"/>
    </reaction>
</comment>
<dbReference type="InterPro" id="IPR011006">
    <property type="entry name" value="CheY-like_superfamily"/>
</dbReference>
<comment type="subcellular location">
    <subcellularLocation>
        <location evidence="2">Cell membrane</location>
    </subcellularLocation>
</comment>
<dbReference type="InterPro" id="IPR035965">
    <property type="entry name" value="PAS-like_dom_sf"/>
</dbReference>
<comment type="subunit">
    <text evidence="11">At low DSF concentrations, interacts with RpfF.</text>
</comment>
<dbReference type="InterPro" id="IPR001789">
    <property type="entry name" value="Sig_transdc_resp-reg_receiver"/>
</dbReference>
<keyword evidence="7" id="KW-0547">Nucleotide-binding</keyword>
<evidence type="ECO:0000256" key="13">
    <source>
        <dbReference type="ARBA" id="ARBA00074306"/>
    </source>
</evidence>
<dbReference type="PROSITE" id="PS50113">
    <property type="entry name" value="PAC"/>
    <property type="match status" value="1"/>
</dbReference>
<keyword evidence="5" id="KW-0597">Phosphoprotein</keyword>
<dbReference type="InterPro" id="IPR001610">
    <property type="entry name" value="PAC"/>
</dbReference>
<protein>
    <recommendedName>
        <fullName evidence="13">Circadian input-output histidine kinase CikA</fullName>
        <ecNumber evidence="4">2.7.13.3</ecNumber>
    </recommendedName>
    <alternativeName>
        <fullName evidence="12">Sensory/regulatory protein RpfC</fullName>
    </alternativeName>
</protein>
<dbReference type="SUPFAM" id="SSF52172">
    <property type="entry name" value="CheY-like"/>
    <property type="match status" value="1"/>
</dbReference>
<dbReference type="SMART" id="SM00448">
    <property type="entry name" value="REC"/>
    <property type="match status" value="1"/>
</dbReference>
<sequence length="610" mass="66556">MLRRAPRRWQWVAAGFGLLGLALIAASVVLGHDLLMDAREHERQFDNAEPIDGELVGDLVRLLVLLCGILLSGIAFTIVGAWLLIRVDRHREQALGELQEVNDDLSFYSRVVRATDSALAATDEHGLILWVNEAFERASGWTLEVMRGRHAMEFLQGPATDPRSIALLGSAMERGERMQVEVVLQGADGRESWLSVDASPLHAPDGTTEGYFAVMTDITERHELEQLHTAARQAAELAAQEKATFLATMSHEIRTPLNAVLGLTDLLLLTELDDEQRDFVLTAHRSGSHLLALINDVLDYSSLESGRMAYADEPFSMRDLLDETVGMFVPAADHQGIDLVLRCAADIPASLRGDTTRLRQVLVNVVGNAVKFTEHGAVEIDCSARELPDGRHEVVTTVRDTGIGIPAERVPELFRSFVRVDASPTREHGGTGLGLAISRRLVEAMGGRIDLTSSVGEGTRVEIRMVHGSCTREPPATIESPPPPDGQAVLVVEDDPVNRKVITRMLDRLGIVPTVVVNGQQAVDAVRLGSFDLVLMDIQMPVMDGLRAASLIREQAGEDRPWLVALTANALGGDRERFLAAGMDDYLSKPVVLDALTAALARAPQRQRTS</sequence>
<dbReference type="GO" id="GO:0000155">
    <property type="term" value="F:phosphorelay sensor kinase activity"/>
    <property type="evidence" value="ECO:0007669"/>
    <property type="project" value="InterPro"/>
</dbReference>
<dbReference type="CDD" id="cd16922">
    <property type="entry name" value="HATPase_EvgS-ArcB-TorS-like"/>
    <property type="match status" value="1"/>
</dbReference>
<evidence type="ECO:0000256" key="9">
    <source>
        <dbReference type="ARBA" id="ARBA00022840"/>
    </source>
</evidence>
<dbReference type="EMBL" id="FMZM01000003">
    <property type="protein sequence ID" value="SDC58440.1"/>
    <property type="molecule type" value="Genomic_DNA"/>
</dbReference>
<dbReference type="SMART" id="SM00086">
    <property type="entry name" value="PAC"/>
    <property type="match status" value="1"/>
</dbReference>
<keyword evidence="15" id="KW-1185">Reference proteome</keyword>
<dbReference type="InterPro" id="IPR036890">
    <property type="entry name" value="HATPase_C_sf"/>
</dbReference>
<dbReference type="PANTHER" id="PTHR45339:SF1">
    <property type="entry name" value="HYBRID SIGNAL TRANSDUCTION HISTIDINE KINASE J"/>
    <property type="match status" value="1"/>
</dbReference>
<dbReference type="SUPFAM" id="SSF55874">
    <property type="entry name" value="ATPase domain of HSP90 chaperone/DNA topoisomerase II/histidine kinase"/>
    <property type="match status" value="1"/>
</dbReference>
<dbReference type="InterPro" id="IPR004358">
    <property type="entry name" value="Sig_transdc_His_kin-like_C"/>
</dbReference>
<evidence type="ECO:0000256" key="3">
    <source>
        <dbReference type="ARBA" id="ARBA00006402"/>
    </source>
</evidence>
<accession>A0A1G6MSB5</accession>
<comment type="similarity">
    <text evidence="3">In the N-terminal section; belongs to the phytochrome family.</text>
</comment>
<evidence type="ECO:0000256" key="5">
    <source>
        <dbReference type="ARBA" id="ARBA00022553"/>
    </source>
</evidence>
<name>A0A1G6MSB5_9ACTN</name>
<dbReference type="InterPro" id="IPR003661">
    <property type="entry name" value="HisK_dim/P_dom"/>
</dbReference>
<dbReference type="GO" id="GO:0005524">
    <property type="term" value="F:ATP binding"/>
    <property type="evidence" value="ECO:0007669"/>
    <property type="project" value="UniProtKB-KW"/>
</dbReference>
<dbReference type="PANTHER" id="PTHR45339">
    <property type="entry name" value="HYBRID SIGNAL TRANSDUCTION HISTIDINE KINASE J"/>
    <property type="match status" value="1"/>
</dbReference>
<evidence type="ECO:0000256" key="10">
    <source>
        <dbReference type="ARBA" id="ARBA00023012"/>
    </source>
</evidence>
<evidence type="ECO:0000256" key="1">
    <source>
        <dbReference type="ARBA" id="ARBA00000085"/>
    </source>
</evidence>
<dbReference type="Pfam" id="PF08448">
    <property type="entry name" value="PAS_4"/>
    <property type="match status" value="1"/>
</dbReference>
<dbReference type="PROSITE" id="PS50110">
    <property type="entry name" value="RESPONSE_REGULATORY"/>
    <property type="match status" value="1"/>
</dbReference>
<evidence type="ECO:0000256" key="8">
    <source>
        <dbReference type="ARBA" id="ARBA00022777"/>
    </source>
</evidence>
<dbReference type="InterPro" id="IPR013656">
    <property type="entry name" value="PAS_4"/>
</dbReference>
<dbReference type="NCBIfam" id="TIGR00229">
    <property type="entry name" value="sensory_box"/>
    <property type="match status" value="1"/>
</dbReference>
<dbReference type="SMART" id="SM00388">
    <property type="entry name" value="HisKA"/>
    <property type="match status" value="1"/>
</dbReference>
<dbReference type="SUPFAM" id="SSF55785">
    <property type="entry name" value="PYP-like sensor domain (PAS domain)"/>
    <property type="match status" value="1"/>
</dbReference>
<dbReference type="InterPro" id="IPR000014">
    <property type="entry name" value="PAS"/>
</dbReference>
<dbReference type="Pfam" id="PF00512">
    <property type="entry name" value="HisKA"/>
    <property type="match status" value="1"/>
</dbReference>
<evidence type="ECO:0000313" key="15">
    <source>
        <dbReference type="Proteomes" id="UP000199034"/>
    </source>
</evidence>
<dbReference type="InterPro" id="IPR000700">
    <property type="entry name" value="PAS-assoc_C"/>
</dbReference>
<dbReference type="FunFam" id="1.10.287.130:FF:000002">
    <property type="entry name" value="Two-component osmosensing histidine kinase"/>
    <property type="match status" value="1"/>
</dbReference>
<proteinExistence type="inferred from homology"/>
<dbReference type="InterPro" id="IPR005467">
    <property type="entry name" value="His_kinase_dom"/>
</dbReference>
<keyword evidence="10" id="KW-0902">Two-component regulatory system</keyword>
<dbReference type="Gene3D" id="3.30.565.10">
    <property type="entry name" value="Histidine kinase-like ATPase, C-terminal domain"/>
    <property type="match status" value="1"/>
</dbReference>
<dbReference type="InterPro" id="IPR003594">
    <property type="entry name" value="HATPase_dom"/>
</dbReference>
<dbReference type="CDD" id="cd00130">
    <property type="entry name" value="PAS"/>
    <property type="match status" value="1"/>
</dbReference>
<dbReference type="FunFam" id="3.30.565.10:FF:000010">
    <property type="entry name" value="Sensor histidine kinase RcsC"/>
    <property type="match status" value="1"/>
</dbReference>
<dbReference type="Pfam" id="PF02518">
    <property type="entry name" value="HATPase_c"/>
    <property type="match status" value="1"/>
</dbReference>
<dbReference type="Gene3D" id="1.10.287.130">
    <property type="match status" value="1"/>
</dbReference>
<evidence type="ECO:0000256" key="6">
    <source>
        <dbReference type="ARBA" id="ARBA00022679"/>
    </source>
</evidence>
<dbReference type="PRINTS" id="PR00344">
    <property type="entry name" value="BCTRLSENSOR"/>
</dbReference>
<keyword evidence="9" id="KW-0067">ATP-binding</keyword>
<dbReference type="EC" id="2.7.13.3" evidence="4"/>
<dbReference type="OrthoDB" id="9810730at2"/>
<dbReference type="CDD" id="cd17546">
    <property type="entry name" value="REC_hyHK_CKI1_RcsC-like"/>
    <property type="match status" value="1"/>
</dbReference>
<dbReference type="PROSITE" id="PS50109">
    <property type="entry name" value="HIS_KIN"/>
    <property type="match status" value="1"/>
</dbReference>
<dbReference type="GO" id="GO:0005886">
    <property type="term" value="C:plasma membrane"/>
    <property type="evidence" value="ECO:0007669"/>
    <property type="project" value="UniProtKB-SubCell"/>
</dbReference>
<dbReference type="Proteomes" id="UP000199034">
    <property type="component" value="Unassembled WGS sequence"/>
</dbReference>
<dbReference type="PROSITE" id="PS50112">
    <property type="entry name" value="PAS"/>
    <property type="match status" value="1"/>
</dbReference>
<reference evidence="14 15" key="1">
    <citation type="submission" date="2016-10" db="EMBL/GenBank/DDBJ databases">
        <authorList>
            <person name="de Groot N.N."/>
        </authorList>
    </citation>
    <scope>NUCLEOTIDE SEQUENCE [LARGE SCALE GENOMIC DNA]</scope>
    <source>
        <strain evidence="14 15">CGMCC 4.6858</strain>
    </source>
</reference>
<evidence type="ECO:0000256" key="12">
    <source>
        <dbReference type="ARBA" id="ARBA00068150"/>
    </source>
</evidence>
<gene>
    <name evidence="14" type="ORF">SAMN05421872_1038</name>
</gene>
<dbReference type="Gene3D" id="3.40.50.2300">
    <property type="match status" value="1"/>
</dbReference>
<dbReference type="AlphaFoldDB" id="A0A1G6MSB5"/>
<evidence type="ECO:0000313" key="14">
    <source>
        <dbReference type="EMBL" id="SDC58440.1"/>
    </source>
</evidence>